<protein>
    <submittedName>
        <fullName evidence="10">MADS-box transcription factor 50</fullName>
    </submittedName>
</protein>
<accession>A0A833QB55</accession>
<comment type="subcellular location">
    <subcellularLocation>
        <location evidence="1">Nucleus</location>
    </subcellularLocation>
</comment>
<comment type="caution">
    <text evidence="10">The sequence shown here is derived from an EMBL/GenBank/DDBJ whole genome shotgun (WGS) entry which is preliminary data.</text>
</comment>
<evidence type="ECO:0000256" key="1">
    <source>
        <dbReference type="ARBA" id="ARBA00004123"/>
    </source>
</evidence>
<evidence type="ECO:0000256" key="4">
    <source>
        <dbReference type="ARBA" id="ARBA00023163"/>
    </source>
</evidence>
<dbReference type="PRINTS" id="PR00404">
    <property type="entry name" value="MADSDOMAIN"/>
</dbReference>
<keyword evidence="3" id="KW-0238">DNA-binding</keyword>
<dbReference type="PANTHER" id="PTHR48019">
    <property type="entry name" value="SERUM RESPONSE FACTOR HOMOLOG"/>
    <property type="match status" value="1"/>
</dbReference>
<evidence type="ECO:0000259" key="9">
    <source>
        <dbReference type="PROSITE" id="PS51297"/>
    </source>
</evidence>
<evidence type="ECO:0000313" key="11">
    <source>
        <dbReference type="Proteomes" id="UP000623129"/>
    </source>
</evidence>
<dbReference type="InterPro" id="IPR002100">
    <property type="entry name" value="TF_MADSbox"/>
</dbReference>
<reference evidence="10" key="1">
    <citation type="submission" date="2020-01" db="EMBL/GenBank/DDBJ databases">
        <title>Genome sequence of Kobresia littledalei, the first chromosome-level genome in the family Cyperaceae.</title>
        <authorList>
            <person name="Qu G."/>
        </authorList>
    </citation>
    <scope>NUCLEOTIDE SEQUENCE</scope>
    <source>
        <strain evidence="10">C.B.Clarke</strain>
        <tissue evidence="10">Leaf</tissue>
    </source>
</reference>
<dbReference type="PROSITE" id="PS00350">
    <property type="entry name" value="MADS_BOX_1"/>
    <property type="match status" value="1"/>
</dbReference>
<dbReference type="EMBL" id="SWLB01000027">
    <property type="protein sequence ID" value="KAF3321050.1"/>
    <property type="molecule type" value="Genomic_DNA"/>
</dbReference>
<dbReference type="GO" id="GO:0003677">
    <property type="term" value="F:DNA binding"/>
    <property type="evidence" value="ECO:0007669"/>
    <property type="project" value="UniProtKB-KW"/>
</dbReference>
<evidence type="ECO:0000256" key="7">
    <source>
        <dbReference type="SAM" id="MobiDB-lite"/>
    </source>
</evidence>
<organism evidence="10 11">
    <name type="scientific">Carex littledalei</name>
    <dbReference type="NCBI Taxonomy" id="544730"/>
    <lineage>
        <taxon>Eukaryota</taxon>
        <taxon>Viridiplantae</taxon>
        <taxon>Streptophyta</taxon>
        <taxon>Embryophyta</taxon>
        <taxon>Tracheophyta</taxon>
        <taxon>Spermatophyta</taxon>
        <taxon>Magnoliopsida</taxon>
        <taxon>Liliopsida</taxon>
        <taxon>Poales</taxon>
        <taxon>Cyperaceae</taxon>
        <taxon>Cyperoideae</taxon>
        <taxon>Cariceae</taxon>
        <taxon>Carex</taxon>
        <taxon>Carex subgen. Euthyceras</taxon>
    </lineage>
</organism>
<dbReference type="PROSITE" id="PS51297">
    <property type="entry name" value="K_BOX"/>
    <property type="match status" value="1"/>
</dbReference>
<dbReference type="InterPro" id="IPR036879">
    <property type="entry name" value="TF_MADSbox_sf"/>
</dbReference>
<dbReference type="GO" id="GO:0005634">
    <property type="term" value="C:nucleus"/>
    <property type="evidence" value="ECO:0007669"/>
    <property type="project" value="UniProtKB-SubCell"/>
</dbReference>
<evidence type="ECO:0000256" key="3">
    <source>
        <dbReference type="ARBA" id="ARBA00023125"/>
    </source>
</evidence>
<dbReference type="Gene3D" id="3.40.1810.10">
    <property type="entry name" value="Transcription factor, MADS-box"/>
    <property type="match status" value="1"/>
</dbReference>
<feature type="coiled-coil region" evidence="6">
    <location>
        <begin position="102"/>
        <end position="129"/>
    </location>
</feature>
<evidence type="ECO:0000313" key="10">
    <source>
        <dbReference type="EMBL" id="KAF3321050.1"/>
    </source>
</evidence>
<proteinExistence type="predicted"/>
<gene>
    <name evidence="10" type="ORF">FCM35_KLT14303</name>
</gene>
<dbReference type="InterPro" id="IPR002487">
    <property type="entry name" value="TF_Kbox"/>
</dbReference>
<evidence type="ECO:0000256" key="6">
    <source>
        <dbReference type="SAM" id="Coils"/>
    </source>
</evidence>
<dbReference type="PROSITE" id="PS50066">
    <property type="entry name" value="MADS_BOX_2"/>
    <property type="match status" value="1"/>
</dbReference>
<keyword evidence="5" id="KW-0539">Nucleus</keyword>
<keyword evidence="11" id="KW-1185">Reference proteome</keyword>
<dbReference type="InterPro" id="IPR050142">
    <property type="entry name" value="MADS-box/MEF2_TF"/>
</dbReference>
<dbReference type="GO" id="GO:0046983">
    <property type="term" value="F:protein dimerization activity"/>
    <property type="evidence" value="ECO:0007669"/>
    <property type="project" value="InterPro"/>
</dbReference>
<evidence type="ECO:0000256" key="5">
    <source>
        <dbReference type="ARBA" id="ARBA00023242"/>
    </source>
</evidence>
<dbReference type="OrthoDB" id="1898716at2759"/>
<sequence length="211" mass="24299">MHAKTDRRKGKRTISSSKVYYIMVRGKTKLRLIDNLTNRQVTFAKRKNGLLKKARELSELCGAEVVVIVYSQRGKLYVYSSKSMRETIQRYRSFKKGNDNNKPEKEDILQRLKEETENLSQRIEILEEIKSKLSGADLDGYQADKLHELETEIEKGLHSTRLAKSQLIQDEIEKLQNKNNMLTKESGELHEKVKGSHMTISLAKSGVDPPH</sequence>
<dbReference type="AlphaFoldDB" id="A0A833QB55"/>
<feature type="domain" description="MADS-box" evidence="8">
    <location>
        <begin position="23"/>
        <end position="83"/>
    </location>
</feature>
<name>A0A833QB55_9POAL</name>
<keyword evidence="2" id="KW-0805">Transcription regulation</keyword>
<dbReference type="SMART" id="SM00432">
    <property type="entry name" value="MADS"/>
    <property type="match status" value="1"/>
</dbReference>
<dbReference type="GO" id="GO:0003700">
    <property type="term" value="F:DNA-binding transcription factor activity"/>
    <property type="evidence" value="ECO:0007669"/>
    <property type="project" value="InterPro"/>
</dbReference>
<dbReference type="SUPFAM" id="SSF55455">
    <property type="entry name" value="SRF-like"/>
    <property type="match status" value="1"/>
</dbReference>
<feature type="region of interest" description="Disordered" evidence="7">
    <location>
        <begin position="187"/>
        <end position="211"/>
    </location>
</feature>
<dbReference type="Pfam" id="PF00319">
    <property type="entry name" value="SRF-TF"/>
    <property type="match status" value="1"/>
</dbReference>
<evidence type="ECO:0000256" key="2">
    <source>
        <dbReference type="ARBA" id="ARBA00023015"/>
    </source>
</evidence>
<keyword evidence="6" id="KW-0175">Coiled coil</keyword>
<keyword evidence="4" id="KW-0804">Transcription</keyword>
<dbReference type="Pfam" id="PF01486">
    <property type="entry name" value="K-box"/>
    <property type="match status" value="1"/>
</dbReference>
<evidence type="ECO:0000259" key="8">
    <source>
        <dbReference type="PROSITE" id="PS50066"/>
    </source>
</evidence>
<feature type="domain" description="K-box" evidence="9">
    <location>
        <begin position="109"/>
        <end position="192"/>
    </location>
</feature>
<dbReference type="Proteomes" id="UP000623129">
    <property type="component" value="Unassembled WGS sequence"/>
</dbReference>